<evidence type="ECO:0000313" key="2">
    <source>
        <dbReference type="EMBL" id="AUN94833.1"/>
    </source>
</evidence>
<keyword evidence="1" id="KW-0812">Transmembrane</keyword>
<sequence>MFPFSRPRPDEPAGDAHRRKALRALIVALLALPIALTAFRFIEPIWVRIEPLEGIAFMLAATLLGATMAVAPLLAAAAALVAMWHGVESVAQPRSRVTPLFDRVLYAIGLVVWFAPALALAAMAGKAVVTGSITFRRPAREYLLAIDPIAFWQSVGFLLIVAVAAAYPAWHYWRRKLTRPKSG</sequence>
<protein>
    <submittedName>
        <fullName evidence="2">Uncharacterized protein</fullName>
    </submittedName>
</protein>
<gene>
    <name evidence="2" type="ORF">C0099_07745</name>
</gene>
<keyword evidence="1" id="KW-1133">Transmembrane helix</keyword>
<reference evidence="2 3" key="1">
    <citation type="submission" date="2018-01" db="EMBL/GenBank/DDBJ databases">
        <authorList>
            <person name="Fu G.-Y."/>
        </authorList>
    </citation>
    <scope>NUCLEOTIDE SEQUENCE [LARGE SCALE GENOMIC DNA]</scope>
    <source>
        <strain evidence="2 3">SY39</strain>
    </source>
</reference>
<feature type="transmembrane region" description="Helical" evidence="1">
    <location>
        <begin position="104"/>
        <end position="129"/>
    </location>
</feature>
<evidence type="ECO:0000256" key="1">
    <source>
        <dbReference type="SAM" id="Phobius"/>
    </source>
</evidence>
<dbReference type="RefSeq" id="WP_102246899.1">
    <property type="nucleotide sequence ID" value="NZ_CP025682.1"/>
</dbReference>
<feature type="transmembrane region" description="Helical" evidence="1">
    <location>
        <begin position="149"/>
        <end position="170"/>
    </location>
</feature>
<name>A0A2I6S6F0_9RHOO</name>
<dbReference type="AlphaFoldDB" id="A0A2I6S6F0"/>
<dbReference type="OrthoDB" id="8527043at2"/>
<organism evidence="2 3">
    <name type="scientific">Pseudazoarcus pumilus</name>
    <dbReference type="NCBI Taxonomy" id="2067960"/>
    <lineage>
        <taxon>Bacteria</taxon>
        <taxon>Pseudomonadati</taxon>
        <taxon>Pseudomonadota</taxon>
        <taxon>Betaproteobacteria</taxon>
        <taxon>Rhodocyclales</taxon>
        <taxon>Zoogloeaceae</taxon>
        <taxon>Pseudazoarcus</taxon>
    </lineage>
</organism>
<keyword evidence="3" id="KW-1185">Reference proteome</keyword>
<keyword evidence="1" id="KW-0472">Membrane</keyword>
<dbReference type="KEGG" id="atw:C0099_07745"/>
<feature type="transmembrane region" description="Helical" evidence="1">
    <location>
        <begin position="54"/>
        <end position="83"/>
    </location>
</feature>
<evidence type="ECO:0000313" key="3">
    <source>
        <dbReference type="Proteomes" id="UP000242205"/>
    </source>
</evidence>
<accession>A0A2I6S6F0</accession>
<feature type="transmembrane region" description="Helical" evidence="1">
    <location>
        <begin position="21"/>
        <end position="42"/>
    </location>
</feature>
<dbReference type="EMBL" id="CP025682">
    <property type="protein sequence ID" value="AUN94833.1"/>
    <property type="molecule type" value="Genomic_DNA"/>
</dbReference>
<proteinExistence type="predicted"/>
<dbReference type="Proteomes" id="UP000242205">
    <property type="component" value="Chromosome"/>
</dbReference>